<protein>
    <recommendedName>
        <fullName evidence="2">MIR domain-containing protein</fullName>
    </recommendedName>
</protein>
<evidence type="ECO:0000259" key="2">
    <source>
        <dbReference type="PROSITE" id="PS50919"/>
    </source>
</evidence>
<dbReference type="Proteomes" id="UP000615446">
    <property type="component" value="Unassembled WGS sequence"/>
</dbReference>
<evidence type="ECO:0000313" key="3">
    <source>
        <dbReference type="EMBL" id="GBB91962.1"/>
    </source>
</evidence>
<dbReference type="EMBL" id="BEXD01001051">
    <property type="protein sequence ID" value="GBB91962.1"/>
    <property type="molecule type" value="Genomic_DNA"/>
</dbReference>
<dbReference type="OrthoDB" id="5588846at2759"/>
<sequence length="249" mass="29020">MNSFPKYDGNTHPDEWINDIKKYYNVRKLQSLNYISERDGEIVIDESNIIRYGSIVVLKHVATEKYLTSAKDLHYTTGSKNQLVSTGDSKLDPNALWYIYDDTYASKNYVYTKSDICLQHKVSKLYLGNCYYPQVLIFKRSQDKDQYKYHISPTSNHTEVSCINEEIKWKLIHSRMENNQGYLKSNDVVNISIKRSYDIDGPIQDGQVEFLRSHDIQFTIGNETFQEVVCHSERLGGTDEWCIELIKQA</sequence>
<dbReference type="CDD" id="cd23263">
    <property type="entry name" value="beta-trefoil_MIR"/>
    <property type="match status" value="1"/>
</dbReference>
<evidence type="ECO:0000313" key="4">
    <source>
        <dbReference type="EMBL" id="GES94984.1"/>
    </source>
</evidence>
<dbReference type="SUPFAM" id="SSF82109">
    <property type="entry name" value="MIR domain"/>
    <property type="match status" value="1"/>
</dbReference>
<gene>
    <name evidence="4" type="ORF">RCL2_002167600</name>
    <name evidence="3" type="ORF">RclHR1_19440003</name>
</gene>
<accession>A0A2Z6QTW4</accession>
<dbReference type="Gene3D" id="2.80.10.50">
    <property type="match status" value="1"/>
</dbReference>
<keyword evidence="5" id="KW-1185">Reference proteome</keyword>
<dbReference type="AlphaFoldDB" id="A0A2Z6QTW4"/>
<organism evidence="3 5">
    <name type="scientific">Rhizophagus clarus</name>
    <dbReference type="NCBI Taxonomy" id="94130"/>
    <lineage>
        <taxon>Eukaryota</taxon>
        <taxon>Fungi</taxon>
        <taxon>Fungi incertae sedis</taxon>
        <taxon>Mucoromycota</taxon>
        <taxon>Glomeromycotina</taxon>
        <taxon>Glomeromycetes</taxon>
        <taxon>Glomerales</taxon>
        <taxon>Glomeraceae</taxon>
        <taxon>Rhizophagus</taxon>
    </lineage>
</organism>
<feature type="domain" description="MIR" evidence="2">
    <location>
        <begin position="47"/>
        <end position="102"/>
    </location>
</feature>
<dbReference type="Proteomes" id="UP000247702">
    <property type="component" value="Unassembled WGS sequence"/>
</dbReference>
<dbReference type="PROSITE" id="PS50919">
    <property type="entry name" value="MIR"/>
    <property type="match status" value="1"/>
</dbReference>
<keyword evidence="1" id="KW-0677">Repeat</keyword>
<name>A0A2Z6QTW4_9GLOM</name>
<comment type="caution">
    <text evidence="3">The sequence shown here is derived from an EMBL/GenBank/DDBJ whole genome shotgun (WGS) entry which is preliminary data.</text>
</comment>
<dbReference type="EMBL" id="BLAL01000239">
    <property type="protein sequence ID" value="GES94984.1"/>
    <property type="molecule type" value="Genomic_DNA"/>
</dbReference>
<dbReference type="InterPro" id="IPR036300">
    <property type="entry name" value="MIR_dom_sf"/>
</dbReference>
<reference evidence="4" key="2">
    <citation type="submission" date="2019-10" db="EMBL/GenBank/DDBJ databases">
        <title>Conservation and host-specific expression of non-tandemly repeated heterogenous ribosome RNA gene in arbuscular mycorrhizal fungi.</title>
        <authorList>
            <person name="Maeda T."/>
            <person name="Kobayashi Y."/>
            <person name="Nakagawa T."/>
            <person name="Ezawa T."/>
            <person name="Yamaguchi K."/>
            <person name="Bino T."/>
            <person name="Nishimoto Y."/>
            <person name="Shigenobu S."/>
            <person name="Kawaguchi M."/>
        </authorList>
    </citation>
    <scope>NUCLEOTIDE SEQUENCE</scope>
    <source>
        <strain evidence="4">HR1</strain>
    </source>
</reference>
<dbReference type="InterPro" id="IPR016093">
    <property type="entry name" value="MIR_motif"/>
</dbReference>
<proteinExistence type="predicted"/>
<evidence type="ECO:0000256" key="1">
    <source>
        <dbReference type="ARBA" id="ARBA00022737"/>
    </source>
</evidence>
<evidence type="ECO:0000313" key="5">
    <source>
        <dbReference type="Proteomes" id="UP000247702"/>
    </source>
</evidence>
<reference evidence="3 5" key="1">
    <citation type="submission" date="2017-11" db="EMBL/GenBank/DDBJ databases">
        <title>The genome of Rhizophagus clarus HR1 reveals common genetic basis of auxotrophy among arbuscular mycorrhizal fungi.</title>
        <authorList>
            <person name="Kobayashi Y."/>
        </authorList>
    </citation>
    <scope>NUCLEOTIDE SEQUENCE [LARGE SCALE GENOMIC DNA]</scope>
    <source>
        <strain evidence="3 5">HR1</strain>
    </source>
</reference>
<dbReference type="SMART" id="SM00472">
    <property type="entry name" value="MIR"/>
    <property type="match status" value="1"/>
</dbReference>